<reference evidence="2 3" key="1">
    <citation type="journal article" date="2013" name="BMC Genomics">
        <title>Genomics-driven discovery of the pneumocandin biosynthetic gene cluster in the fungus Glarea lozoyensis.</title>
        <authorList>
            <person name="Chen L."/>
            <person name="Yue Q."/>
            <person name="Zhang X."/>
            <person name="Xiang M."/>
            <person name="Wang C."/>
            <person name="Li S."/>
            <person name="Che Y."/>
            <person name="Ortiz-Lopez F.J."/>
            <person name="Bills G.F."/>
            <person name="Liu X."/>
            <person name="An Z."/>
        </authorList>
    </citation>
    <scope>NUCLEOTIDE SEQUENCE [LARGE SCALE GENOMIC DNA]</scope>
    <source>
        <strain evidence="3">ATCC 20868 / MF5171</strain>
    </source>
</reference>
<feature type="compositionally biased region" description="Low complexity" evidence="1">
    <location>
        <begin position="247"/>
        <end position="263"/>
    </location>
</feature>
<evidence type="ECO:0000256" key="1">
    <source>
        <dbReference type="SAM" id="MobiDB-lite"/>
    </source>
</evidence>
<dbReference type="GeneID" id="19461496"/>
<dbReference type="HOGENOM" id="CLU_811463_0_0_1"/>
<proteinExistence type="predicted"/>
<feature type="compositionally biased region" description="Polar residues" evidence="1">
    <location>
        <begin position="288"/>
        <end position="299"/>
    </location>
</feature>
<evidence type="ECO:0000313" key="3">
    <source>
        <dbReference type="Proteomes" id="UP000016922"/>
    </source>
</evidence>
<organism evidence="2 3">
    <name type="scientific">Glarea lozoyensis (strain ATCC 20868 / MF5171)</name>
    <dbReference type="NCBI Taxonomy" id="1116229"/>
    <lineage>
        <taxon>Eukaryota</taxon>
        <taxon>Fungi</taxon>
        <taxon>Dikarya</taxon>
        <taxon>Ascomycota</taxon>
        <taxon>Pezizomycotina</taxon>
        <taxon>Leotiomycetes</taxon>
        <taxon>Helotiales</taxon>
        <taxon>Helotiaceae</taxon>
        <taxon>Glarea</taxon>
    </lineage>
</organism>
<feature type="compositionally biased region" description="Polar residues" evidence="1">
    <location>
        <begin position="72"/>
        <end position="88"/>
    </location>
</feature>
<gene>
    <name evidence="2" type="ORF">GLAREA_02439</name>
</gene>
<keyword evidence="3" id="KW-1185">Reference proteome</keyword>
<feature type="compositionally biased region" description="Pro residues" evidence="1">
    <location>
        <begin position="161"/>
        <end position="171"/>
    </location>
</feature>
<name>S3D378_GLAL2</name>
<feature type="compositionally biased region" description="Pro residues" evidence="1">
    <location>
        <begin position="10"/>
        <end position="21"/>
    </location>
</feature>
<sequence length="342" mass="37323">MADSNRPDHPGPPNSPPPVNPPVDSLLENDIANQHSASQPSSQVPSAAPAQLPFVPFYHKYPPSHAPPQPFSSPDHQNNSSLSAQGSFAMTGYGDNSLYVPPGNGGMWVPGEYPAVNLTGDPRGDTRGMNASNAGQWNGPSAAVPSLDHNWNQQQQQSLVPQPPHHAPPYSYPIQQPIPHYPQTNNPYFGPPPPQQNTPYQPRPYSFQHVPQYAPNFYPPPHSYPIQQPNAHDPPTNNPPSHPPPQDTTANQSQNLSSQQPSQHAPPPLSQSVQQPSGLNPKALDFIPQSSQPTHSQTRMHPRVLPTSQADCRPCQIRSRSVNPPPDHSIPTWCGTCYNRLN</sequence>
<dbReference type="RefSeq" id="XP_008085716.1">
    <property type="nucleotide sequence ID" value="XM_008087525.1"/>
</dbReference>
<feature type="region of interest" description="Disordered" evidence="1">
    <location>
        <begin position="1"/>
        <end position="92"/>
    </location>
</feature>
<feature type="compositionally biased region" description="Pro residues" evidence="1">
    <location>
        <begin position="236"/>
        <end position="246"/>
    </location>
</feature>
<feature type="compositionally biased region" description="Low complexity" evidence="1">
    <location>
        <begin position="34"/>
        <end position="53"/>
    </location>
</feature>
<feature type="compositionally biased region" description="Low complexity" evidence="1">
    <location>
        <begin position="172"/>
        <end position="188"/>
    </location>
</feature>
<dbReference type="Proteomes" id="UP000016922">
    <property type="component" value="Unassembled WGS sequence"/>
</dbReference>
<dbReference type="EMBL" id="KE145370">
    <property type="protein sequence ID" value="EPE26526.1"/>
    <property type="molecule type" value="Genomic_DNA"/>
</dbReference>
<feature type="region of interest" description="Disordered" evidence="1">
    <location>
        <begin position="118"/>
        <end position="309"/>
    </location>
</feature>
<dbReference type="KEGG" id="glz:GLAREA_02439"/>
<accession>S3D378</accession>
<feature type="compositionally biased region" description="Polar residues" evidence="1">
    <location>
        <begin position="129"/>
        <end position="139"/>
    </location>
</feature>
<protein>
    <submittedName>
        <fullName evidence="2">Uncharacterized protein</fullName>
    </submittedName>
</protein>
<dbReference type="AlphaFoldDB" id="S3D378"/>
<evidence type="ECO:0000313" key="2">
    <source>
        <dbReference type="EMBL" id="EPE26526.1"/>
    </source>
</evidence>